<dbReference type="Proteomes" id="UP000297706">
    <property type="component" value="Unassembled WGS sequence"/>
</dbReference>
<dbReference type="EMBL" id="PQVH01000008">
    <property type="protein sequence ID" value="TFW71465.1"/>
    <property type="molecule type" value="Genomic_DNA"/>
</dbReference>
<dbReference type="Pfam" id="PF05170">
    <property type="entry name" value="AsmA"/>
    <property type="match status" value="1"/>
</dbReference>
<protein>
    <submittedName>
        <fullName evidence="3">AsmA family protein</fullName>
    </submittedName>
</protein>
<evidence type="ECO:0000256" key="1">
    <source>
        <dbReference type="SAM" id="Phobius"/>
    </source>
</evidence>
<name>A0A4Y9VR32_9PROT</name>
<feature type="transmembrane region" description="Helical" evidence="1">
    <location>
        <begin position="7"/>
        <end position="25"/>
    </location>
</feature>
<gene>
    <name evidence="3" type="ORF">C3Y98_05045</name>
</gene>
<keyword evidence="4" id="KW-1185">Reference proteome</keyword>
<dbReference type="GO" id="GO:0090313">
    <property type="term" value="P:regulation of protein targeting to membrane"/>
    <property type="evidence" value="ECO:0007669"/>
    <property type="project" value="TreeGrafter"/>
</dbReference>
<dbReference type="AlphaFoldDB" id="A0A4Y9VR32"/>
<sequence length="444" mass="47192">MKKNKKILIGIFILISVLIILPFFIPIKTYLNEAEKLASAELGVPVTISSGRLLLLPSPRVVISGVNVGEGDTLTIEQLAVIPSLTTIFSATRVVDIHITKPTVKKEAIDIMLALAGKKTDANNEPKMVNVRRVNVNALQLDWPNLKLPAMNAEISFLQDQQLSAAMLESVDGALSAKVTPEQGEYLISIDAEKWTLPVGLPLLIDKGKLVAHLKADRLDVSRIEMELYGGKVNANLNMSWQKGWRSNGKVKVEGLAVKEPSRLISKAVYLSGQLSGNGFFSSAAKNADRLIDNINAEFTFKVHDGVVHGVDLIKVASLLTKQTTGGETAFDDFSGLANAKGKQYHLKDLKLSSGLLSGSGQVVIAENKTLDGTAEVEIKRSVSLVAVPLDISGTVDNPVVLPSKAALAGAVAGTAILGPGLGTSVGIKAAGAIDKLKGLFKND</sequence>
<evidence type="ECO:0000313" key="3">
    <source>
        <dbReference type="EMBL" id="TFW71465.1"/>
    </source>
</evidence>
<dbReference type="InterPro" id="IPR007844">
    <property type="entry name" value="AsmA"/>
</dbReference>
<keyword evidence="1" id="KW-1133">Transmembrane helix</keyword>
<keyword evidence="1" id="KW-0812">Transmembrane</keyword>
<dbReference type="RefSeq" id="WP_135277013.1">
    <property type="nucleotide sequence ID" value="NZ_PQVH01000008.1"/>
</dbReference>
<comment type="caution">
    <text evidence="3">The sequence shown here is derived from an EMBL/GenBank/DDBJ whole genome shotgun (WGS) entry which is preliminary data.</text>
</comment>
<dbReference type="OrthoDB" id="9126970at2"/>
<dbReference type="PANTHER" id="PTHR30441">
    <property type="entry name" value="DUF748 DOMAIN-CONTAINING PROTEIN"/>
    <property type="match status" value="1"/>
</dbReference>
<organism evidence="3 4">
    <name type="scientific">Methylotenera oryzisoli</name>
    <dbReference type="NCBI Taxonomy" id="2080758"/>
    <lineage>
        <taxon>Bacteria</taxon>
        <taxon>Pseudomonadati</taxon>
        <taxon>Pseudomonadota</taxon>
        <taxon>Betaproteobacteria</taxon>
        <taxon>Nitrosomonadales</taxon>
        <taxon>Methylophilaceae</taxon>
        <taxon>Methylotenera</taxon>
    </lineage>
</organism>
<keyword evidence="1" id="KW-0472">Membrane</keyword>
<proteinExistence type="predicted"/>
<dbReference type="InterPro" id="IPR052894">
    <property type="entry name" value="AsmA-related"/>
</dbReference>
<dbReference type="GO" id="GO:0005886">
    <property type="term" value="C:plasma membrane"/>
    <property type="evidence" value="ECO:0007669"/>
    <property type="project" value="TreeGrafter"/>
</dbReference>
<dbReference type="PANTHER" id="PTHR30441:SF8">
    <property type="entry name" value="DUF748 DOMAIN-CONTAINING PROTEIN"/>
    <property type="match status" value="1"/>
</dbReference>
<accession>A0A4Y9VR32</accession>
<evidence type="ECO:0000259" key="2">
    <source>
        <dbReference type="Pfam" id="PF05170"/>
    </source>
</evidence>
<reference evidence="3 4" key="1">
    <citation type="submission" date="2018-02" db="EMBL/GenBank/DDBJ databases">
        <title>A novel lanthanide dependent methylotroph, Methylotenera sp. La3113.</title>
        <authorList>
            <person name="Lv H."/>
            <person name="Tani A."/>
        </authorList>
    </citation>
    <scope>NUCLEOTIDE SEQUENCE [LARGE SCALE GENOMIC DNA]</scope>
    <source>
        <strain evidence="3 4">La3113</strain>
    </source>
</reference>
<evidence type="ECO:0000313" key="4">
    <source>
        <dbReference type="Proteomes" id="UP000297706"/>
    </source>
</evidence>
<feature type="domain" description="AsmA" evidence="2">
    <location>
        <begin position="203"/>
        <end position="336"/>
    </location>
</feature>